<gene>
    <name evidence="3" type="ORF">NON19_27375</name>
</gene>
<sequence length="113" mass="12637">MDEPALWRLMKRLAGKASLPKALIADLHPHSLRHSAITGALEADGSLRDVQAMAGHADSRTTERYDRMRGRLDKSLVYALLPRWPSRRPSRSGNMPHFVSPVLTKCLGRITEP</sequence>
<comment type="caution">
    <text evidence="3">The sequence shown here is derived from an EMBL/GenBank/DDBJ whole genome shotgun (WGS) entry which is preliminary data.</text>
</comment>
<dbReference type="InterPro" id="IPR002104">
    <property type="entry name" value="Integrase_catalytic"/>
</dbReference>
<reference evidence="3 4" key="1">
    <citation type="submission" date="2022-06" db="EMBL/GenBank/DDBJ databases">
        <title>Draft genome sequence of type strain Streptomyces rubrisoli DSM 42083.</title>
        <authorList>
            <person name="Duangmal K."/>
            <person name="Klaysubun C."/>
        </authorList>
    </citation>
    <scope>NUCLEOTIDE SEQUENCE [LARGE SCALE GENOMIC DNA]</scope>
    <source>
        <strain evidence="3 4">DSM 42083</strain>
    </source>
</reference>
<dbReference type="PROSITE" id="PS51898">
    <property type="entry name" value="TYR_RECOMBINASE"/>
    <property type="match status" value="1"/>
</dbReference>
<dbReference type="InterPro" id="IPR011010">
    <property type="entry name" value="DNA_brk_join_enz"/>
</dbReference>
<dbReference type="Pfam" id="PF00589">
    <property type="entry name" value="Phage_integrase"/>
    <property type="match status" value="1"/>
</dbReference>
<organism evidence="3 4">
    <name type="scientific">Streptantibioticus rubrisoli</name>
    <dbReference type="NCBI Taxonomy" id="1387313"/>
    <lineage>
        <taxon>Bacteria</taxon>
        <taxon>Bacillati</taxon>
        <taxon>Actinomycetota</taxon>
        <taxon>Actinomycetes</taxon>
        <taxon>Kitasatosporales</taxon>
        <taxon>Streptomycetaceae</taxon>
        <taxon>Streptantibioticus</taxon>
    </lineage>
</organism>
<keyword evidence="1" id="KW-0233">DNA recombination</keyword>
<protein>
    <submittedName>
        <fullName evidence="3">Tyrosine-type recombinase/integrase</fullName>
    </submittedName>
</protein>
<proteinExistence type="predicted"/>
<dbReference type="InterPro" id="IPR013762">
    <property type="entry name" value="Integrase-like_cat_sf"/>
</dbReference>
<evidence type="ECO:0000313" key="3">
    <source>
        <dbReference type="EMBL" id="MCQ4045652.1"/>
    </source>
</evidence>
<feature type="domain" description="Tyr recombinase" evidence="2">
    <location>
        <begin position="1"/>
        <end position="79"/>
    </location>
</feature>
<evidence type="ECO:0000313" key="4">
    <source>
        <dbReference type="Proteomes" id="UP001206206"/>
    </source>
</evidence>
<evidence type="ECO:0000259" key="2">
    <source>
        <dbReference type="PROSITE" id="PS51898"/>
    </source>
</evidence>
<accession>A0ABT1PJW0</accession>
<dbReference type="RefSeq" id="WP_255931796.1">
    <property type="nucleotide sequence ID" value="NZ_JANFNH010000046.1"/>
</dbReference>
<name>A0ABT1PJW0_9ACTN</name>
<dbReference type="Proteomes" id="UP001206206">
    <property type="component" value="Unassembled WGS sequence"/>
</dbReference>
<dbReference type="SUPFAM" id="SSF56349">
    <property type="entry name" value="DNA breaking-rejoining enzymes"/>
    <property type="match status" value="1"/>
</dbReference>
<evidence type="ECO:0000256" key="1">
    <source>
        <dbReference type="ARBA" id="ARBA00023172"/>
    </source>
</evidence>
<dbReference type="EMBL" id="JANFNH010000046">
    <property type="protein sequence ID" value="MCQ4045652.1"/>
    <property type="molecule type" value="Genomic_DNA"/>
</dbReference>
<dbReference type="Gene3D" id="1.10.443.10">
    <property type="entry name" value="Intergrase catalytic core"/>
    <property type="match status" value="1"/>
</dbReference>
<keyword evidence="4" id="KW-1185">Reference proteome</keyword>